<feature type="non-terminal residue" evidence="1">
    <location>
        <position position="1"/>
    </location>
</feature>
<dbReference type="AlphaFoldDB" id="A0A0C2Z9Z5"/>
<reference evidence="1 2" key="1">
    <citation type="submission" date="2014-04" db="EMBL/GenBank/DDBJ databases">
        <authorList>
            <consortium name="DOE Joint Genome Institute"/>
            <person name="Kuo A."/>
            <person name="Kohler A."/>
            <person name="Nagy L.G."/>
            <person name="Floudas D."/>
            <person name="Copeland A."/>
            <person name="Barry K.W."/>
            <person name="Cichocki N."/>
            <person name="Veneault-Fourrey C."/>
            <person name="LaButti K."/>
            <person name="Lindquist E.A."/>
            <person name="Lipzen A."/>
            <person name="Lundell T."/>
            <person name="Morin E."/>
            <person name="Murat C."/>
            <person name="Sun H."/>
            <person name="Tunlid A."/>
            <person name="Henrissat B."/>
            <person name="Grigoriev I.V."/>
            <person name="Hibbett D.S."/>
            <person name="Martin F."/>
            <person name="Nordberg H.P."/>
            <person name="Cantor M.N."/>
            <person name="Hua S.X."/>
        </authorList>
    </citation>
    <scope>NUCLEOTIDE SEQUENCE [LARGE SCALE GENOMIC DNA]</scope>
    <source>
        <strain evidence="1 2">Foug A</strain>
    </source>
</reference>
<reference evidence="2" key="2">
    <citation type="submission" date="2015-01" db="EMBL/GenBank/DDBJ databases">
        <title>Evolutionary Origins and Diversification of the Mycorrhizal Mutualists.</title>
        <authorList>
            <consortium name="DOE Joint Genome Institute"/>
            <consortium name="Mycorrhizal Genomics Consortium"/>
            <person name="Kohler A."/>
            <person name="Kuo A."/>
            <person name="Nagy L.G."/>
            <person name="Floudas D."/>
            <person name="Copeland A."/>
            <person name="Barry K.W."/>
            <person name="Cichocki N."/>
            <person name="Veneault-Fourrey C."/>
            <person name="LaButti K."/>
            <person name="Lindquist E.A."/>
            <person name="Lipzen A."/>
            <person name="Lundell T."/>
            <person name="Morin E."/>
            <person name="Murat C."/>
            <person name="Riley R."/>
            <person name="Ohm R."/>
            <person name="Sun H."/>
            <person name="Tunlid A."/>
            <person name="Henrissat B."/>
            <person name="Grigoriev I.V."/>
            <person name="Hibbett D.S."/>
            <person name="Martin F."/>
        </authorList>
    </citation>
    <scope>NUCLEOTIDE SEQUENCE [LARGE SCALE GENOMIC DNA]</scope>
    <source>
        <strain evidence="2">Foug A</strain>
    </source>
</reference>
<organism evidence="1 2">
    <name type="scientific">Scleroderma citrinum Foug A</name>
    <dbReference type="NCBI Taxonomy" id="1036808"/>
    <lineage>
        <taxon>Eukaryota</taxon>
        <taxon>Fungi</taxon>
        <taxon>Dikarya</taxon>
        <taxon>Basidiomycota</taxon>
        <taxon>Agaricomycotina</taxon>
        <taxon>Agaricomycetes</taxon>
        <taxon>Agaricomycetidae</taxon>
        <taxon>Boletales</taxon>
        <taxon>Sclerodermatineae</taxon>
        <taxon>Sclerodermataceae</taxon>
        <taxon>Scleroderma</taxon>
    </lineage>
</organism>
<dbReference type="Proteomes" id="UP000053989">
    <property type="component" value="Unassembled WGS sequence"/>
</dbReference>
<dbReference type="InParanoid" id="A0A0C2Z9Z5"/>
<gene>
    <name evidence="1" type="ORF">SCLCIDRAFT_146608</name>
</gene>
<sequence length="53" mass="6179">IVHIDTIIHAAHLILIFGQELVLLEVNLHNSLDVYQGFYVNHFIDHHAFELVF</sequence>
<evidence type="ECO:0000313" key="1">
    <source>
        <dbReference type="EMBL" id="KIM49952.1"/>
    </source>
</evidence>
<protein>
    <submittedName>
        <fullName evidence="1">Uncharacterized protein</fullName>
    </submittedName>
</protein>
<name>A0A0C2Z9Z5_9AGAM</name>
<dbReference type="STRING" id="1036808.A0A0C2Z9Z5"/>
<keyword evidence="2" id="KW-1185">Reference proteome</keyword>
<dbReference type="HOGENOM" id="CLU_006344_16_2_1"/>
<dbReference type="EMBL" id="KN822938">
    <property type="protein sequence ID" value="KIM49952.1"/>
    <property type="molecule type" value="Genomic_DNA"/>
</dbReference>
<dbReference type="OrthoDB" id="3187773at2759"/>
<evidence type="ECO:0000313" key="2">
    <source>
        <dbReference type="Proteomes" id="UP000053989"/>
    </source>
</evidence>
<accession>A0A0C2Z9Z5</accession>
<proteinExistence type="predicted"/>